<dbReference type="InterPro" id="IPR047173">
    <property type="entry name" value="STRAD_A/B-like"/>
</dbReference>
<dbReference type="VEuPathDB" id="TrichDB:TVAGG3_0268060"/>
<keyword evidence="4" id="KW-0547">Nucleotide-binding</keyword>
<comment type="subcellular location">
    <subcellularLocation>
        <location evidence="1">Cytoplasm</location>
    </subcellularLocation>
</comment>
<proteinExistence type="inferred from homology"/>
<keyword evidence="7" id="KW-0418">Kinase</keyword>
<evidence type="ECO:0000313" key="7">
    <source>
        <dbReference type="EMBL" id="EAY02813.1"/>
    </source>
</evidence>
<dbReference type="SMR" id="A2EWX1"/>
<dbReference type="STRING" id="5722.A2EWX1"/>
<dbReference type="GO" id="GO:0005737">
    <property type="term" value="C:cytoplasm"/>
    <property type="evidence" value="ECO:0000318"/>
    <property type="project" value="GO_Central"/>
</dbReference>
<dbReference type="GO" id="GO:0043539">
    <property type="term" value="F:protein serine/threonine kinase activator activity"/>
    <property type="evidence" value="ECO:0007669"/>
    <property type="project" value="InterPro"/>
</dbReference>
<dbReference type="PANTHER" id="PTHR48014">
    <property type="entry name" value="SERINE/THREONINE-PROTEIN KINASE FRAY2"/>
    <property type="match status" value="1"/>
</dbReference>
<name>A2EWX1_TRIV3</name>
<feature type="compositionally biased region" description="Polar residues" evidence="5">
    <location>
        <begin position="351"/>
        <end position="363"/>
    </location>
</feature>
<organism evidence="7 8">
    <name type="scientific">Trichomonas vaginalis (strain ATCC PRA-98 / G3)</name>
    <dbReference type="NCBI Taxonomy" id="412133"/>
    <lineage>
        <taxon>Eukaryota</taxon>
        <taxon>Metamonada</taxon>
        <taxon>Parabasalia</taxon>
        <taxon>Trichomonadida</taxon>
        <taxon>Trichomonadidae</taxon>
        <taxon>Trichomonas</taxon>
    </lineage>
</organism>
<dbReference type="Gene3D" id="1.10.510.10">
    <property type="entry name" value="Transferase(Phosphotransferase) domain 1"/>
    <property type="match status" value="1"/>
</dbReference>
<feature type="binding site" evidence="4">
    <location>
        <position position="41"/>
    </location>
    <ligand>
        <name>ATP</name>
        <dbReference type="ChEBI" id="CHEBI:30616"/>
    </ligand>
</feature>
<dbReference type="InterPro" id="IPR011009">
    <property type="entry name" value="Kinase-like_dom_sf"/>
</dbReference>
<evidence type="ECO:0000256" key="2">
    <source>
        <dbReference type="ARBA" id="ARBA00008874"/>
    </source>
</evidence>
<dbReference type="GO" id="GO:0005524">
    <property type="term" value="F:ATP binding"/>
    <property type="evidence" value="ECO:0007669"/>
    <property type="project" value="UniProtKB-UniRule"/>
</dbReference>
<evidence type="ECO:0000313" key="8">
    <source>
        <dbReference type="Proteomes" id="UP000001542"/>
    </source>
</evidence>
<dbReference type="PROSITE" id="PS00107">
    <property type="entry name" value="PROTEIN_KINASE_ATP"/>
    <property type="match status" value="1"/>
</dbReference>
<dbReference type="VEuPathDB" id="TrichDB:TVAG_292810"/>
<evidence type="ECO:0000256" key="1">
    <source>
        <dbReference type="ARBA" id="ARBA00004496"/>
    </source>
</evidence>
<dbReference type="OrthoDB" id="248923at2759"/>
<comment type="similarity">
    <text evidence="2">Belongs to the protein kinase superfamily. STE Ser/Thr protein kinase family. STE20 subfamily.</text>
</comment>
<dbReference type="CDD" id="cd06610">
    <property type="entry name" value="STKc_OSR1_SPAK"/>
    <property type="match status" value="1"/>
</dbReference>
<dbReference type="GO" id="GO:0004674">
    <property type="term" value="F:protein serine/threonine kinase activity"/>
    <property type="evidence" value="ECO:0000318"/>
    <property type="project" value="GO_Central"/>
</dbReference>
<dbReference type="RefSeq" id="XP_001315036.1">
    <property type="nucleotide sequence ID" value="XM_001315001.1"/>
</dbReference>
<gene>
    <name evidence="7" type="ORF">TVAG_292810</name>
</gene>
<reference evidence="7" key="1">
    <citation type="submission" date="2006-10" db="EMBL/GenBank/DDBJ databases">
        <authorList>
            <person name="Amadeo P."/>
            <person name="Zhao Q."/>
            <person name="Wortman J."/>
            <person name="Fraser-Liggett C."/>
            <person name="Carlton J."/>
        </authorList>
    </citation>
    <scope>NUCLEOTIDE SEQUENCE</scope>
    <source>
        <strain evidence="7">G3</strain>
    </source>
</reference>
<sequence length="409" mass="46116">MINFPNSISHYKFIEPIGRGSTSEVLSAICLDNQNEISIKKIDMEKYPIELEFLRQEVSFWSSSAHPNVVGYYGSFVEGTVIYILMEYCSAGSIYDIMRYGFPRGFNDEFIIATILKGVLNALNYIHSNGQIHRDIKPGNILLCADGSVKIGDFGVAASLFQDGQRQRARYTVIGTPCYMAPEVLTEDHGYTEKADIWSLGITAIELATGEAPYSKLKPMEIMVKILKSPPSKLPTNAPYSAEFRNFVEKCLQSDPMNRATAEELLRHPFIAKAKSDSYISATLLTKIPPIGERLRTIEKQFSAFSMKEQTLPPQAEHPPSPMQWNFEGIEQPSHPHSEPTESITKGRFTITKQPSSGQSNLSEADKENQQLKQTVRQLQQKVESMECEMDQMKDQIRLLTQLVQNIMK</sequence>
<evidence type="ECO:0000256" key="3">
    <source>
        <dbReference type="ARBA" id="ARBA00022490"/>
    </source>
</evidence>
<dbReference type="InParanoid" id="A2EWX1"/>
<feature type="region of interest" description="Disordered" evidence="5">
    <location>
        <begin position="310"/>
        <end position="373"/>
    </location>
</feature>
<dbReference type="PROSITE" id="PS50011">
    <property type="entry name" value="PROTEIN_KINASE_DOM"/>
    <property type="match status" value="1"/>
</dbReference>
<keyword evidence="8" id="KW-1185">Reference proteome</keyword>
<dbReference type="AlphaFoldDB" id="A2EWX1"/>
<keyword evidence="3" id="KW-0963">Cytoplasm</keyword>
<keyword evidence="7" id="KW-0808">Transferase</keyword>
<feature type="domain" description="Protein kinase" evidence="6">
    <location>
        <begin position="11"/>
        <end position="271"/>
    </location>
</feature>
<dbReference type="SMART" id="SM00220">
    <property type="entry name" value="S_TKc"/>
    <property type="match status" value="1"/>
</dbReference>
<dbReference type="PANTHER" id="PTHR48014:SF21">
    <property type="entry name" value="SERINE_THREONINE-PROTEIN KINASE FRAY2"/>
    <property type="match status" value="1"/>
</dbReference>
<dbReference type="KEGG" id="tva:4760656"/>
<dbReference type="EMBL" id="DS113523">
    <property type="protein sequence ID" value="EAY02813.1"/>
    <property type="molecule type" value="Genomic_DNA"/>
</dbReference>
<dbReference type="eggNOG" id="KOG0582">
    <property type="taxonomic scope" value="Eukaryota"/>
</dbReference>
<evidence type="ECO:0000259" key="6">
    <source>
        <dbReference type="PROSITE" id="PS50011"/>
    </source>
</evidence>
<protein>
    <submittedName>
        <fullName evidence="7">STE family protein kinase</fullName>
    </submittedName>
</protein>
<evidence type="ECO:0000256" key="5">
    <source>
        <dbReference type="SAM" id="MobiDB-lite"/>
    </source>
</evidence>
<dbReference type="InterPro" id="IPR000719">
    <property type="entry name" value="Prot_kinase_dom"/>
</dbReference>
<keyword evidence="4" id="KW-0067">ATP-binding</keyword>
<evidence type="ECO:0000256" key="4">
    <source>
        <dbReference type="PROSITE-ProRule" id="PRU10141"/>
    </source>
</evidence>
<dbReference type="SUPFAM" id="SSF56112">
    <property type="entry name" value="Protein kinase-like (PK-like)"/>
    <property type="match status" value="1"/>
</dbReference>
<dbReference type="Proteomes" id="UP000001542">
    <property type="component" value="Unassembled WGS sequence"/>
</dbReference>
<dbReference type="Pfam" id="PF00069">
    <property type="entry name" value="Pkinase"/>
    <property type="match status" value="1"/>
</dbReference>
<accession>A2EWX1</accession>
<dbReference type="InterPro" id="IPR017441">
    <property type="entry name" value="Protein_kinase_ATP_BS"/>
</dbReference>
<reference evidence="7" key="2">
    <citation type="journal article" date="2007" name="Science">
        <title>Draft genome sequence of the sexually transmitted pathogen Trichomonas vaginalis.</title>
        <authorList>
            <person name="Carlton J.M."/>
            <person name="Hirt R.P."/>
            <person name="Silva J.C."/>
            <person name="Delcher A.L."/>
            <person name="Schatz M."/>
            <person name="Zhao Q."/>
            <person name="Wortman J.R."/>
            <person name="Bidwell S.L."/>
            <person name="Alsmark U.C.M."/>
            <person name="Besteiro S."/>
            <person name="Sicheritz-Ponten T."/>
            <person name="Noel C.J."/>
            <person name="Dacks J.B."/>
            <person name="Foster P.G."/>
            <person name="Simillion C."/>
            <person name="Van de Peer Y."/>
            <person name="Miranda-Saavedra D."/>
            <person name="Barton G.J."/>
            <person name="Westrop G.D."/>
            <person name="Mueller S."/>
            <person name="Dessi D."/>
            <person name="Fiori P.L."/>
            <person name="Ren Q."/>
            <person name="Paulsen I."/>
            <person name="Zhang H."/>
            <person name="Bastida-Corcuera F.D."/>
            <person name="Simoes-Barbosa A."/>
            <person name="Brown M.T."/>
            <person name="Hayes R.D."/>
            <person name="Mukherjee M."/>
            <person name="Okumura C.Y."/>
            <person name="Schneider R."/>
            <person name="Smith A.J."/>
            <person name="Vanacova S."/>
            <person name="Villalvazo M."/>
            <person name="Haas B.J."/>
            <person name="Pertea M."/>
            <person name="Feldblyum T.V."/>
            <person name="Utterback T.R."/>
            <person name="Shu C.L."/>
            <person name="Osoegawa K."/>
            <person name="de Jong P.J."/>
            <person name="Hrdy I."/>
            <person name="Horvathova L."/>
            <person name="Zubacova Z."/>
            <person name="Dolezal P."/>
            <person name="Malik S.B."/>
            <person name="Logsdon J.M. Jr."/>
            <person name="Henze K."/>
            <person name="Gupta A."/>
            <person name="Wang C.C."/>
            <person name="Dunne R.L."/>
            <person name="Upcroft J.A."/>
            <person name="Upcroft P."/>
            <person name="White O."/>
            <person name="Salzberg S.L."/>
            <person name="Tang P."/>
            <person name="Chiu C.-H."/>
            <person name="Lee Y.-S."/>
            <person name="Embley T.M."/>
            <person name="Coombs G.H."/>
            <person name="Mottram J.C."/>
            <person name="Tachezy J."/>
            <person name="Fraser-Liggett C.M."/>
            <person name="Johnson P.J."/>
        </authorList>
    </citation>
    <scope>NUCLEOTIDE SEQUENCE [LARGE SCALE GENOMIC DNA]</scope>
    <source>
        <strain evidence="7">G3</strain>
    </source>
</reference>
<dbReference type="FunFam" id="1.10.510.10:FF:000837">
    <property type="entry name" value="STE family protein kinase"/>
    <property type="match status" value="1"/>
</dbReference>